<feature type="non-terminal residue" evidence="4">
    <location>
        <position position="1"/>
    </location>
</feature>
<protein>
    <submittedName>
        <fullName evidence="4">Retrovirus-related Pol polyprotein from transposon TNT 1-94</fullName>
    </submittedName>
</protein>
<evidence type="ECO:0000259" key="2">
    <source>
        <dbReference type="Pfam" id="PF14244"/>
    </source>
</evidence>
<feature type="domain" description="Retrotransposon Copia-like N-terminal" evidence="2">
    <location>
        <begin position="21"/>
        <end position="65"/>
    </location>
</feature>
<evidence type="ECO:0000259" key="3">
    <source>
        <dbReference type="Pfam" id="PF22936"/>
    </source>
</evidence>
<name>A0A151TJ62_CAJCA</name>
<dbReference type="AlphaFoldDB" id="A0A151TJ62"/>
<dbReference type="EMBL" id="CM003608">
    <property type="protein sequence ID" value="KYP67095.1"/>
    <property type="molecule type" value="Genomic_DNA"/>
</dbReference>
<dbReference type="InterPro" id="IPR054722">
    <property type="entry name" value="PolX-like_BBD"/>
</dbReference>
<reference evidence="4 5" key="1">
    <citation type="journal article" date="2012" name="Nat. Biotechnol.">
        <title>Draft genome sequence of pigeonpea (Cajanus cajan), an orphan legume crop of resource-poor farmers.</title>
        <authorList>
            <person name="Varshney R.K."/>
            <person name="Chen W."/>
            <person name="Li Y."/>
            <person name="Bharti A.K."/>
            <person name="Saxena R.K."/>
            <person name="Schlueter J.A."/>
            <person name="Donoghue M.T."/>
            <person name="Azam S."/>
            <person name="Fan G."/>
            <person name="Whaley A.M."/>
            <person name="Farmer A.D."/>
            <person name="Sheridan J."/>
            <person name="Iwata A."/>
            <person name="Tuteja R."/>
            <person name="Penmetsa R.V."/>
            <person name="Wu W."/>
            <person name="Upadhyaya H.D."/>
            <person name="Yang S.P."/>
            <person name="Shah T."/>
            <person name="Saxena K.B."/>
            <person name="Michael T."/>
            <person name="McCombie W.R."/>
            <person name="Yang B."/>
            <person name="Zhang G."/>
            <person name="Yang H."/>
            <person name="Wang J."/>
            <person name="Spillane C."/>
            <person name="Cook D.R."/>
            <person name="May G.D."/>
            <person name="Xu X."/>
            <person name="Jackson S.A."/>
        </authorList>
    </citation>
    <scope>NUCLEOTIDE SEQUENCE [LARGE SCALE GENOMIC DNA]</scope>
    <source>
        <strain evidence="5">cv. Asha</strain>
    </source>
</reference>
<dbReference type="PANTHER" id="PTHR37610:SF55">
    <property type="entry name" value="RETROTRANSPOSON COPIA-LIKE N-TERMINAL DOMAIN-CONTAINING PROTEIN"/>
    <property type="match status" value="1"/>
</dbReference>
<dbReference type="Gramene" id="C.cajan_13014.t">
    <property type="protein sequence ID" value="C.cajan_13014.t"/>
    <property type="gene ID" value="C.cajan_13014"/>
</dbReference>
<proteinExistence type="predicted"/>
<feature type="region of interest" description="Disordered" evidence="1">
    <location>
        <begin position="250"/>
        <end position="270"/>
    </location>
</feature>
<keyword evidence="5" id="KW-1185">Reference proteome</keyword>
<feature type="domain" description="Retrovirus-related Pol polyprotein from transposon TNT 1-94-like beta-barrel" evidence="3">
    <location>
        <begin position="348"/>
        <end position="421"/>
    </location>
</feature>
<accession>A0A151TJ62</accession>
<dbReference type="Pfam" id="PF14244">
    <property type="entry name" value="Retrotran_gag_3"/>
    <property type="match status" value="1"/>
</dbReference>
<dbReference type="Pfam" id="PF22936">
    <property type="entry name" value="Pol_BBD"/>
    <property type="match status" value="1"/>
</dbReference>
<dbReference type="Proteomes" id="UP000075243">
    <property type="component" value="Chromosome 6"/>
</dbReference>
<sequence length="424" mass="47831">SMANLNPLMDPLNPYHVPNGDNAIISIVPIVLKGNNYHAWSRAMTMALTSKNKMEFIDGSLSKPDVGDALLPAWKKCNNMVLSWIINSLDPEIIQSVLWIDIAKDLWDDLRDRYYQGDVFRISELQEAVYALRQGELSVTAYFTQLKGLWQELENFRPIPSCTCANQCNCKLIPTMKAYIEGDYVIRFLKGLNEQYSVVRSQIMLMDPLPTMSKVFSLLVQQERQVNIINGGQHVLTAYSGTNGRGNFKERNFKDNNFQSAGRGRGRGQGGKNQKVCSFCGKNGHTVDTCYKKHGYPPHLKNNYAINNYVAEHDDDADDRQNMMSQREMGEGSSIVCNIFNSLNSDSWIIDTGATDHVCNSITQFQTYRKIKPIHIKLPDGSEVTTSISGTVFFSKDFYLTDVLFIPNFKLNLVSVSKITKALS</sequence>
<evidence type="ECO:0000313" key="5">
    <source>
        <dbReference type="Proteomes" id="UP000075243"/>
    </source>
</evidence>
<evidence type="ECO:0000313" key="4">
    <source>
        <dbReference type="EMBL" id="KYP67095.1"/>
    </source>
</evidence>
<evidence type="ECO:0000256" key="1">
    <source>
        <dbReference type="SAM" id="MobiDB-lite"/>
    </source>
</evidence>
<gene>
    <name evidence="4" type="ORF">KK1_013415</name>
</gene>
<organism evidence="4 5">
    <name type="scientific">Cajanus cajan</name>
    <name type="common">Pigeon pea</name>
    <name type="synonym">Cajanus indicus</name>
    <dbReference type="NCBI Taxonomy" id="3821"/>
    <lineage>
        <taxon>Eukaryota</taxon>
        <taxon>Viridiplantae</taxon>
        <taxon>Streptophyta</taxon>
        <taxon>Embryophyta</taxon>
        <taxon>Tracheophyta</taxon>
        <taxon>Spermatophyta</taxon>
        <taxon>Magnoliopsida</taxon>
        <taxon>eudicotyledons</taxon>
        <taxon>Gunneridae</taxon>
        <taxon>Pentapetalae</taxon>
        <taxon>rosids</taxon>
        <taxon>fabids</taxon>
        <taxon>Fabales</taxon>
        <taxon>Fabaceae</taxon>
        <taxon>Papilionoideae</taxon>
        <taxon>50 kb inversion clade</taxon>
        <taxon>NPAAA clade</taxon>
        <taxon>indigoferoid/millettioid clade</taxon>
        <taxon>Phaseoleae</taxon>
        <taxon>Cajanus</taxon>
    </lineage>
</organism>
<dbReference type="InterPro" id="IPR029472">
    <property type="entry name" value="Copia-like_N"/>
</dbReference>
<dbReference type="PANTHER" id="PTHR37610">
    <property type="entry name" value="CCHC-TYPE DOMAIN-CONTAINING PROTEIN"/>
    <property type="match status" value="1"/>
</dbReference>